<dbReference type="OrthoDB" id="74764at2759"/>
<feature type="chain" id="PRO_5025631649" description="DUF1996 domain-containing protein" evidence="1">
    <location>
        <begin position="20"/>
        <end position="607"/>
    </location>
</feature>
<keyword evidence="1" id="KW-0732">Signal</keyword>
<dbReference type="Pfam" id="PF09362">
    <property type="entry name" value="DUF1996"/>
    <property type="match status" value="1"/>
</dbReference>
<protein>
    <recommendedName>
        <fullName evidence="2">DUF1996 domain-containing protein</fullName>
    </recommendedName>
</protein>
<evidence type="ECO:0000313" key="3">
    <source>
        <dbReference type="EMBL" id="KAF2756117.1"/>
    </source>
</evidence>
<dbReference type="InterPro" id="IPR018535">
    <property type="entry name" value="DUF1996"/>
</dbReference>
<dbReference type="RefSeq" id="XP_033598568.1">
    <property type="nucleotide sequence ID" value="XM_033749562.1"/>
</dbReference>
<dbReference type="GeneID" id="54490616"/>
<name>A0A6A6W3E9_9PEZI</name>
<evidence type="ECO:0000313" key="4">
    <source>
        <dbReference type="Proteomes" id="UP000799437"/>
    </source>
</evidence>
<dbReference type="PANTHER" id="PTHR43662:SF5">
    <property type="entry name" value="DUF1996 DOMAIN-CONTAINING PROTEIN"/>
    <property type="match status" value="1"/>
</dbReference>
<sequence>MRRSFKATLIAALAITCNAGFTCNGRYFAFYNRDGNALSYQQIDPALSPGTKSSHLHSFDGGNALAASMDYNVTQESTCTTNKIRPDLSNYWRPTLFWNGNNTGFYRVPEMFSKIYYKFGDDDRKFAGVSEFPEGFMMIAGNAMLRREPGVARTKPNPAVNWACLGPPGKKRIDRPGFPTGFTSCSEGFTGEIHFPTCWNGSPLDPNNPHAHMSYAIGSGTGIDVCPPGFQVKRFPEIFIEFWYNISSFDGHYSATDSPWVLSNGDPTGYSFHADFINGWQPGVLAKAMGTANASSSYCDCGCGCDDQKFQRDSCFGAMGINTNKDDYLNCAPKAIAVPGDDGAVLEKLPGCNPIQSGPADATMPVGEACNAVPAPTASDPPPPPSVVVMSPEPTSVVESGAVPTSAVVDMPSPPVETPSSVVDMPSLPIETPSSAAIDIPVPAPQPSALDPIIPDPSALPVIPIPSTINPVPAPGPEAIPPVPVLPSPIPPVQPTVIIPPVEKANLAQYQYQRECDAVAAVTITTTELVTLTVIPGRRTPVPTIEAQACGADGTVWRTVQEVVTVTVAAGERNVRRGRRRGMRYRSDRSNLTLICSNYCMMKLPLP</sequence>
<dbReference type="EMBL" id="ML996576">
    <property type="protein sequence ID" value="KAF2756117.1"/>
    <property type="molecule type" value="Genomic_DNA"/>
</dbReference>
<dbReference type="Proteomes" id="UP000799437">
    <property type="component" value="Unassembled WGS sequence"/>
</dbReference>
<accession>A0A6A6W3E9</accession>
<feature type="signal peptide" evidence="1">
    <location>
        <begin position="1"/>
        <end position="19"/>
    </location>
</feature>
<reference evidence="3" key="1">
    <citation type="journal article" date="2020" name="Stud. Mycol.">
        <title>101 Dothideomycetes genomes: a test case for predicting lifestyles and emergence of pathogens.</title>
        <authorList>
            <person name="Haridas S."/>
            <person name="Albert R."/>
            <person name="Binder M."/>
            <person name="Bloem J."/>
            <person name="Labutti K."/>
            <person name="Salamov A."/>
            <person name="Andreopoulos B."/>
            <person name="Baker S."/>
            <person name="Barry K."/>
            <person name="Bills G."/>
            <person name="Bluhm B."/>
            <person name="Cannon C."/>
            <person name="Castanera R."/>
            <person name="Culley D."/>
            <person name="Daum C."/>
            <person name="Ezra D."/>
            <person name="Gonzalez J."/>
            <person name="Henrissat B."/>
            <person name="Kuo A."/>
            <person name="Liang C."/>
            <person name="Lipzen A."/>
            <person name="Lutzoni F."/>
            <person name="Magnuson J."/>
            <person name="Mondo S."/>
            <person name="Nolan M."/>
            <person name="Ohm R."/>
            <person name="Pangilinan J."/>
            <person name="Park H.-J."/>
            <person name="Ramirez L."/>
            <person name="Alfaro M."/>
            <person name="Sun H."/>
            <person name="Tritt A."/>
            <person name="Yoshinaga Y."/>
            <person name="Zwiers L.-H."/>
            <person name="Turgeon B."/>
            <person name="Goodwin S."/>
            <person name="Spatafora J."/>
            <person name="Crous P."/>
            <person name="Grigoriev I."/>
        </authorList>
    </citation>
    <scope>NUCLEOTIDE SEQUENCE</scope>
    <source>
        <strain evidence="3">CBS 121739</strain>
    </source>
</reference>
<dbReference type="PANTHER" id="PTHR43662">
    <property type="match status" value="1"/>
</dbReference>
<proteinExistence type="predicted"/>
<feature type="domain" description="DUF1996" evidence="2">
    <location>
        <begin position="44"/>
        <end position="280"/>
    </location>
</feature>
<gene>
    <name evidence="3" type="ORF">EJ05DRAFT_539918</name>
</gene>
<evidence type="ECO:0000256" key="1">
    <source>
        <dbReference type="SAM" id="SignalP"/>
    </source>
</evidence>
<keyword evidence="4" id="KW-1185">Reference proteome</keyword>
<evidence type="ECO:0000259" key="2">
    <source>
        <dbReference type="Pfam" id="PF09362"/>
    </source>
</evidence>
<organism evidence="3 4">
    <name type="scientific">Pseudovirgaria hyperparasitica</name>
    <dbReference type="NCBI Taxonomy" id="470096"/>
    <lineage>
        <taxon>Eukaryota</taxon>
        <taxon>Fungi</taxon>
        <taxon>Dikarya</taxon>
        <taxon>Ascomycota</taxon>
        <taxon>Pezizomycotina</taxon>
        <taxon>Dothideomycetes</taxon>
        <taxon>Dothideomycetes incertae sedis</taxon>
        <taxon>Acrospermales</taxon>
        <taxon>Acrospermaceae</taxon>
        <taxon>Pseudovirgaria</taxon>
    </lineage>
</organism>
<dbReference type="AlphaFoldDB" id="A0A6A6W3E9"/>